<accession>A0A821AQF2</accession>
<dbReference type="EMBL" id="CAJOBP010015247">
    <property type="protein sequence ID" value="CAF4580264.1"/>
    <property type="molecule type" value="Genomic_DNA"/>
</dbReference>
<dbReference type="Proteomes" id="UP000663873">
    <property type="component" value="Unassembled WGS sequence"/>
</dbReference>
<evidence type="ECO:0000313" key="2">
    <source>
        <dbReference type="Proteomes" id="UP000663873"/>
    </source>
</evidence>
<evidence type="ECO:0000313" key="1">
    <source>
        <dbReference type="EMBL" id="CAF4580264.1"/>
    </source>
</evidence>
<comment type="caution">
    <text evidence="1">The sequence shown here is derived from an EMBL/GenBank/DDBJ whole genome shotgun (WGS) entry which is preliminary data.</text>
</comment>
<dbReference type="AlphaFoldDB" id="A0A821AQF2"/>
<dbReference type="SUPFAM" id="SSF52047">
    <property type="entry name" value="RNI-like"/>
    <property type="match status" value="1"/>
</dbReference>
<sequence>MFSNYDTRGFLGPTIEDITKQLKNYLKLLYALDEFTTPRCFFILPVKGYEVASIKHYKLYFLCECSHEPTRMHVAPRGGYSIKNSKEFIRRYESYLKPTLKIAQLLLSAGNLVIPQLENVPIANNNTVPLETNTPEYRQDMEQRLKFVDILVNQIDGKQASRRGTDLREILTYLELVDNEESLGNLDPITTDDGHVRWICSEHCDGISFNDNMSSNINDFNVMGGKFDRKTKEAVVIGVNVTERNVKMICGALTKGFNIVKLVFQDCSFYEGYLETLLDTIINRSSIRCLNMTAVTVTKFFGGVKYTCKNMVVEFKNQSLKVRFNDNYHNGNIPMLNQLLLRNKIHRTLNISACDFLGHESDLQRCFESNRTVTELIVEYSNNIDILNAIFNSKTNALHQLKLPQSLSIPSILSPFCELLKKNTTFVEVDLMDYTGFKEEAFIIKLLDILREHKSIRYLSLHVEDIQLSNQKETYMIRSLRRDKFIARLCISASIVSREFIEALYHASKVNDTLTYMNFYNSQVNDEDKAQLHSLYETGNLLQLGFYEQSRWDVRFAKLNEQQSRGKSNKILNFILIDENNLQGKQQIFIDDSDPKFV</sequence>
<protein>
    <submittedName>
        <fullName evidence="1">Uncharacterized protein</fullName>
    </submittedName>
</protein>
<name>A0A821AQF2_9BILA</name>
<dbReference type="Gene3D" id="3.80.10.10">
    <property type="entry name" value="Ribonuclease Inhibitor"/>
    <property type="match status" value="1"/>
</dbReference>
<dbReference type="InterPro" id="IPR032675">
    <property type="entry name" value="LRR_dom_sf"/>
</dbReference>
<proteinExistence type="predicted"/>
<dbReference type="PANTHER" id="PTHR47679:SF2">
    <property type="entry name" value="C-TERMINAL OF ROC (COR) DOMAIN-CONTAINING PROTEIN"/>
    <property type="match status" value="1"/>
</dbReference>
<organism evidence="1 2">
    <name type="scientific">Rotaria socialis</name>
    <dbReference type="NCBI Taxonomy" id="392032"/>
    <lineage>
        <taxon>Eukaryota</taxon>
        <taxon>Metazoa</taxon>
        <taxon>Spiralia</taxon>
        <taxon>Gnathifera</taxon>
        <taxon>Rotifera</taxon>
        <taxon>Eurotatoria</taxon>
        <taxon>Bdelloidea</taxon>
        <taxon>Philodinida</taxon>
        <taxon>Philodinidae</taxon>
        <taxon>Rotaria</taxon>
    </lineage>
</organism>
<keyword evidence="2" id="KW-1185">Reference proteome</keyword>
<dbReference type="PANTHER" id="PTHR47679">
    <property type="entry name" value="PROTEIN TORNADO 1"/>
    <property type="match status" value="1"/>
</dbReference>
<gene>
    <name evidence="1" type="ORF">UJA718_LOCUS30612</name>
</gene>
<reference evidence="1" key="1">
    <citation type="submission" date="2021-02" db="EMBL/GenBank/DDBJ databases">
        <authorList>
            <person name="Nowell W R."/>
        </authorList>
    </citation>
    <scope>NUCLEOTIDE SEQUENCE</scope>
</reference>